<evidence type="ECO:0000313" key="3">
    <source>
        <dbReference type="Proteomes" id="UP000679691"/>
    </source>
</evidence>
<dbReference type="PANTHER" id="PTHR36114:SF1">
    <property type="entry name" value="16.7 KDA PROTEIN IN WHIE LOCUS"/>
    <property type="match status" value="1"/>
</dbReference>
<dbReference type="Gene3D" id="2.60.120.10">
    <property type="entry name" value="Jelly Rolls"/>
    <property type="match status" value="1"/>
</dbReference>
<dbReference type="RefSeq" id="WP_353546128.1">
    <property type="nucleotide sequence ID" value="NZ_JAGKSB010000003.1"/>
</dbReference>
<dbReference type="EMBL" id="JAGKSB010000003">
    <property type="protein sequence ID" value="MBP3942644.1"/>
    <property type="molecule type" value="Genomic_DNA"/>
</dbReference>
<dbReference type="InterPro" id="IPR014710">
    <property type="entry name" value="RmlC-like_jellyroll"/>
</dbReference>
<name>A0A8T4H785_9SPHI</name>
<dbReference type="InterPro" id="IPR011051">
    <property type="entry name" value="RmlC_Cupin_sf"/>
</dbReference>
<dbReference type="InterPro" id="IPR013096">
    <property type="entry name" value="Cupin_2"/>
</dbReference>
<feature type="domain" description="Cupin type-2" evidence="1">
    <location>
        <begin position="40"/>
        <end position="98"/>
    </location>
</feature>
<dbReference type="PANTHER" id="PTHR36114">
    <property type="entry name" value="16.7 KDA PROTEIN IN WHIE LOCUS"/>
    <property type="match status" value="1"/>
</dbReference>
<accession>A0A8T4H785</accession>
<dbReference type="Proteomes" id="UP000679691">
    <property type="component" value="Unassembled WGS sequence"/>
</dbReference>
<dbReference type="InterPro" id="IPR052044">
    <property type="entry name" value="PKS_Associated_Protein"/>
</dbReference>
<comment type="caution">
    <text evidence="2">The sequence shown here is derived from an EMBL/GenBank/DDBJ whole genome shotgun (WGS) entry which is preliminary data.</text>
</comment>
<dbReference type="Pfam" id="PF07883">
    <property type="entry name" value="Cupin_2"/>
    <property type="match status" value="1"/>
</dbReference>
<sequence length="102" mass="11740">MKLTKVNLVKTKDQLTTYWELQQLAQVNDHVVNMVKILGEFEMHTHEHGEKLFYVLSGVLNIAFPNAEDLVVHAGEFIVMPKGSRHKPYALEETTLIFFEAK</sequence>
<evidence type="ECO:0000313" key="2">
    <source>
        <dbReference type="EMBL" id="MBP3942644.1"/>
    </source>
</evidence>
<evidence type="ECO:0000259" key="1">
    <source>
        <dbReference type="Pfam" id="PF07883"/>
    </source>
</evidence>
<gene>
    <name evidence="2" type="ORF">J5U18_03545</name>
</gene>
<proteinExistence type="predicted"/>
<dbReference type="AlphaFoldDB" id="A0A8T4H785"/>
<keyword evidence="3" id="KW-1185">Reference proteome</keyword>
<organism evidence="2 3">
    <name type="scientific">Rhinopithecimicrobium faecis</name>
    <dbReference type="NCBI Taxonomy" id="2820698"/>
    <lineage>
        <taxon>Bacteria</taxon>
        <taxon>Pseudomonadati</taxon>
        <taxon>Bacteroidota</taxon>
        <taxon>Sphingobacteriia</taxon>
        <taxon>Sphingobacteriales</taxon>
        <taxon>Sphingobacteriaceae</taxon>
        <taxon>Rhinopithecimicrobium</taxon>
    </lineage>
</organism>
<reference evidence="2" key="1">
    <citation type="submission" date="2021-03" db="EMBL/GenBank/DDBJ databases">
        <authorList>
            <person name="Lu T."/>
            <person name="Wang Q."/>
            <person name="Han X."/>
        </authorList>
    </citation>
    <scope>NUCLEOTIDE SEQUENCE</scope>
    <source>
        <strain evidence="2">WQ 2009</strain>
    </source>
</reference>
<protein>
    <submittedName>
        <fullName evidence="2">Cupin domain-containing protein</fullName>
    </submittedName>
</protein>
<dbReference type="SUPFAM" id="SSF51182">
    <property type="entry name" value="RmlC-like cupins"/>
    <property type="match status" value="1"/>
</dbReference>